<evidence type="ECO:0000313" key="3">
    <source>
        <dbReference type="Proteomes" id="UP001257627"/>
    </source>
</evidence>
<accession>A0ABU3V1D6</accession>
<dbReference type="InterPro" id="IPR018958">
    <property type="entry name" value="Knr4/Smi1-like_dom"/>
</dbReference>
<keyword evidence="3" id="KW-1185">Reference proteome</keyword>
<protein>
    <submittedName>
        <fullName evidence="2">SMI1/KNR4 family protein</fullName>
    </submittedName>
</protein>
<evidence type="ECO:0000313" key="2">
    <source>
        <dbReference type="EMBL" id="MDU8999991.1"/>
    </source>
</evidence>
<sequence>MNASTPEAAYQFEELWQRFESWLIRNAPGDHDALRPGASAAEISNLEGQIGFSVNDDLKLLLSKHNGVTPRRSSMQAGAFLLGYSLLDTDGILEWHQNIAAMAREAVEDGYEEEVVGRIAHEQWVPFAQSLTGDLLFIDHRSDHYGDVGEVSFGAPEYLWQWPGIRLMLHDLCDSVESMSRLPRLGRRPSVHEGRMLEWVVD</sequence>
<evidence type="ECO:0000259" key="1">
    <source>
        <dbReference type="SMART" id="SM00860"/>
    </source>
</evidence>
<dbReference type="RefSeq" id="WP_181647928.1">
    <property type="nucleotide sequence ID" value="NZ_CP107955.1"/>
</dbReference>
<dbReference type="InterPro" id="IPR037883">
    <property type="entry name" value="Knr4/Smi1-like_sf"/>
</dbReference>
<reference evidence="2 3" key="1">
    <citation type="submission" date="2023-02" db="EMBL/GenBank/DDBJ databases">
        <authorList>
            <person name="Maleckis M."/>
        </authorList>
    </citation>
    <scope>NUCLEOTIDE SEQUENCE [LARGE SCALE GENOMIC DNA]</scope>
    <source>
        <strain evidence="2 3">P8-A2</strain>
    </source>
</reference>
<name>A0ABU3V1D6_9ACTN</name>
<dbReference type="EMBL" id="JARAKF010000001">
    <property type="protein sequence ID" value="MDU8999991.1"/>
    <property type="molecule type" value="Genomic_DNA"/>
</dbReference>
<comment type="caution">
    <text evidence="2">The sequence shown here is derived from an EMBL/GenBank/DDBJ whole genome shotgun (WGS) entry which is preliminary data.</text>
</comment>
<organism evidence="2 3">
    <name type="scientific">Streptomyces mirabilis</name>
    <dbReference type="NCBI Taxonomy" id="68239"/>
    <lineage>
        <taxon>Bacteria</taxon>
        <taxon>Bacillati</taxon>
        <taxon>Actinomycetota</taxon>
        <taxon>Actinomycetes</taxon>
        <taxon>Kitasatosporales</taxon>
        <taxon>Streptomycetaceae</taxon>
        <taxon>Streptomyces</taxon>
    </lineage>
</organism>
<proteinExistence type="predicted"/>
<dbReference type="SUPFAM" id="SSF160631">
    <property type="entry name" value="SMI1/KNR4-like"/>
    <property type="match status" value="1"/>
</dbReference>
<feature type="domain" description="Knr4/Smi1-like" evidence="1">
    <location>
        <begin position="37"/>
        <end position="202"/>
    </location>
</feature>
<dbReference type="Gene3D" id="3.40.1580.10">
    <property type="entry name" value="SMI1/KNR4-like"/>
    <property type="match status" value="1"/>
</dbReference>
<dbReference type="SMART" id="SM00860">
    <property type="entry name" value="SMI1_KNR4"/>
    <property type="match status" value="1"/>
</dbReference>
<gene>
    <name evidence="2" type="ORF">PU648_48295</name>
</gene>
<dbReference type="Pfam" id="PF09346">
    <property type="entry name" value="SMI1_KNR4"/>
    <property type="match status" value="1"/>
</dbReference>
<dbReference type="Proteomes" id="UP001257627">
    <property type="component" value="Unassembled WGS sequence"/>
</dbReference>